<dbReference type="PANTHER" id="PTHR12128:SF66">
    <property type="entry name" value="4-HYDROXY-2-OXOGLUTARATE ALDOLASE, MITOCHONDRIAL"/>
    <property type="match status" value="1"/>
</dbReference>
<dbReference type="RefSeq" id="WP_179981347.1">
    <property type="nucleotide sequence ID" value="NZ_LT608333.1"/>
</dbReference>
<dbReference type="Gene3D" id="3.20.20.70">
    <property type="entry name" value="Aldolase class I"/>
    <property type="match status" value="1"/>
</dbReference>
<dbReference type="Pfam" id="PF00701">
    <property type="entry name" value="DHDPS"/>
    <property type="match status" value="1"/>
</dbReference>
<proteinExistence type="inferred from homology"/>
<comment type="similarity">
    <text evidence="1 3">Belongs to the DapA family.</text>
</comment>
<dbReference type="InterPro" id="IPR002220">
    <property type="entry name" value="DapA-like"/>
</dbReference>
<dbReference type="PANTHER" id="PTHR12128">
    <property type="entry name" value="DIHYDRODIPICOLINATE SYNTHASE"/>
    <property type="match status" value="1"/>
</dbReference>
<evidence type="ECO:0000256" key="1">
    <source>
        <dbReference type="ARBA" id="ARBA00007592"/>
    </source>
</evidence>
<organism evidence="6">
    <name type="scientific">uncultured Desulfovibrio sp</name>
    <dbReference type="NCBI Taxonomy" id="167968"/>
    <lineage>
        <taxon>Bacteria</taxon>
        <taxon>Pseudomonadati</taxon>
        <taxon>Thermodesulfobacteriota</taxon>
        <taxon>Desulfovibrionia</taxon>
        <taxon>Desulfovibrionales</taxon>
        <taxon>Desulfovibrionaceae</taxon>
        <taxon>Desulfovibrio</taxon>
        <taxon>environmental samples</taxon>
    </lineage>
</organism>
<dbReference type="AlphaFoldDB" id="A0A212LB88"/>
<reference evidence="6" key="1">
    <citation type="submission" date="2016-08" db="EMBL/GenBank/DDBJ databases">
        <authorList>
            <person name="Seilhamer J.J."/>
        </authorList>
    </citation>
    <scope>NUCLEOTIDE SEQUENCE</scope>
    <source>
        <strain evidence="6">86-1</strain>
    </source>
</reference>
<dbReference type="SUPFAM" id="SSF51569">
    <property type="entry name" value="Aldolase"/>
    <property type="match status" value="1"/>
</dbReference>
<dbReference type="GO" id="GO:0008840">
    <property type="term" value="F:4-hydroxy-tetrahydrodipicolinate synthase activity"/>
    <property type="evidence" value="ECO:0007669"/>
    <property type="project" value="TreeGrafter"/>
</dbReference>
<feature type="active site" description="Proton donor/acceptor" evidence="4">
    <location>
        <position position="135"/>
    </location>
</feature>
<evidence type="ECO:0000256" key="5">
    <source>
        <dbReference type="PIRSR" id="PIRSR001365-2"/>
    </source>
</evidence>
<evidence type="ECO:0000256" key="4">
    <source>
        <dbReference type="PIRSR" id="PIRSR001365-1"/>
    </source>
</evidence>
<evidence type="ECO:0000256" key="2">
    <source>
        <dbReference type="ARBA" id="ARBA00023239"/>
    </source>
</evidence>
<feature type="binding site" evidence="5">
    <location>
        <position position="205"/>
    </location>
    <ligand>
        <name>pyruvate</name>
        <dbReference type="ChEBI" id="CHEBI:15361"/>
    </ligand>
</feature>
<dbReference type="PIRSF" id="PIRSF001365">
    <property type="entry name" value="DHDPS"/>
    <property type="match status" value="1"/>
</dbReference>
<dbReference type="SMART" id="SM01130">
    <property type="entry name" value="DHDPS"/>
    <property type="match status" value="1"/>
</dbReference>
<protein>
    <submittedName>
        <fullName evidence="6">Dihydrodipicolinate synthetase</fullName>
    </submittedName>
</protein>
<dbReference type="InterPro" id="IPR013785">
    <property type="entry name" value="Aldolase_TIM"/>
</dbReference>
<gene>
    <name evidence="6" type="ORF">KL86DES1_22181</name>
</gene>
<feature type="binding site" evidence="5">
    <location>
        <position position="47"/>
    </location>
    <ligand>
        <name>pyruvate</name>
        <dbReference type="ChEBI" id="CHEBI:15361"/>
    </ligand>
</feature>
<keyword evidence="2 3" id="KW-0456">Lyase</keyword>
<dbReference type="EMBL" id="FMJC01000002">
    <property type="protein sequence ID" value="SCM74831.1"/>
    <property type="molecule type" value="Genomic_DNA"/>
</dbReference>
<evidence type="ECO:0000256" key="3">
    <source>
        <dbReference type="PIRNR" id="PIRNR001365"/>
    </source>
</evidence>
<feature type="active site" description="Schiff-base intermediate with substrate" evidence="4">
    <location>
        <position position="163"/>
    </location>
</feature>
<dbReference type="PRINTS" id="PR00146">
    <property type="entry name" value="DHPICSNTHASE"/>
</dbReference>
<dbReference type="CDD" id="cd00408">
    <property type="entry name" value="DHDPS-like"/>
    <property type="match status" value="1"/>
</dbReference>
<evidence type="ECO:0000313" key="6">
    <source>
        <dbReference type="EMBL" id="SCM74831.1"/>
    </source>
</evidence>
<accession>A0A212LB88</accession>
<name>A0A212LB88_9BACT</name>
<sequence>MNNIHGIFAVTVTHFNQDGSIDYGAISKHIQWLLKSGVHGIMPVGATGEWPALSTEERKQVAEFTMKEVNGKVPVIVGAISPNVDVSVELSKHAGSIGAAGVMILPPPAVHPSQHEIYEFYKYISGKSPLPVMVYNNPGSCGVAVSPETLVKCAQLPNMGFLKESSGDIMRLTRSVDEVGDKLVVFCGCESLAYESFVMGAKAWVCVLANIAPAMCVKLYNLIVKEHKLDEARQVYRQMLPLLRLLEDTGELWQVVKHALALKGFGTGTLRMPRQPISEEVRVELEKILKKTDFC</sequence>